<dbReference type="AlphaFoldDB" id="A0A369BJT6"/>
<sequence length="172" mass="19487">MQKFEVGQLFWPGKTSYPEAPKFSFGASGAALELYLQKPSKKEIESVRAGKFELGFYEKQPCIFMLFKFAGMGYMDAPYSVHLSPAFEFQPLSPGLGFALTVFLVDAATGVLEVMRYVGLSTDFSARLQKAIERQREMLFDRVEYDACIAHTYSNYPTEALVQRAEAWCRIK</sequence>
<protein>
    <submittedName>
        <fullName evidence="1">Uncharacterized protein</fullName>
    </submittedName>
</protein>
<dbReference type="RefSeq" id="WP_114295816.1">
    <property type="nucleotide sequence ID" value="NZ_QPJT01000001.1"/>
</dbReference>
<evidence type="ECO:0000313" key="1">
    <source>
        <dbReference type="EMBL" id="RCX20858.1"/>
    </source>
</evidence>
<evidence type="ECO:0000313" key="2">
    <source>
        <dbReference type="Proteomes" id="UP000253034"/>
    </source>
</evidence>
<organism evidence="1 2">
    <name type="scientific">Anaerobacterium chartisolvens</name>
    <dbReference type="NCBI Taxonomy" id="1297424"/>
    <lineage>
        <taxon>Bacteria</taxon>
        <taxon>Bacillati</taxon>
        <taxon>Bacillota</taxon>
        <taxon>Clostridia</taxon>
        <taxon>Eubacteriales</taxon>
        <taxon>Oscillospiraceae</taxon>
        <taxon>Anaerobacterium</taxon>
    </lineage>
</organism>
<reference evidence="1 2" key="1">
    <citation type="submission" date="2018-07" db="EMBL/GenBank/DDBJ databases">
        <title>Genomic Encyclopedia of Type Strains, Phase IV (KMG-IV): sequencing the most valuable type-strain genomes for metagenomic binning, comparative biology and taxonomic classification.</title>
        <authorList>
            <person name="Goeker M."/>
        </authorList>
    </citation>
    <scope>NUCLEOTIDE SEQUENCE [LARGE SCALE GENOMIC DNA]</scope>
    <source>
        <strain evidence="1 2">DSM 27016</strain>
    </source>
</reference>
<dbReference type="Proteomes" id="UP000253034">
    <property type="component" value="Unassembled WGS sequence"/>
</dbReference>
<dbReference type="OrthoDB" id="1680199at2"/>
<keyword evidence="2" id="KW-1185">Reference proteome</keyword>
<name>A0A369BJT6_9FIRM</name>
<accession>A0A369BJT6</accession>
<dbReference type="EMBL" id="QPJT01000001">
    <property type="protein sequence ID" value="RCX20858.1"/>
    <property type="molecule type" value="Genomic_DNA"/>
</dbReference>
<gene>
    <name evidence="1" type="ORF">DFR58_10160</name>
</gene>
<comment type="caution">
    <text evidence="1">The sequence shown here is derived from an EMBL/GenBank/DDBJ whole genome shotgun (WGS) entry which is preliminary data.</text>
</comment>
<proteinExistence type="predicted"/>